<reference evidence="4" key="1">
    <citation type="journal article" date="2019" name="Int. J. Syst. Evol. Microbiol.">
        <title>The Global Catalogue of Microorganisms (GCM) 10K type strain sequencing project: providing services to taxonomists for standard genome sequencing and annotation.</title>
        <authorList>
            <consortium name="The Broad Institute Genomics Platform"/>
            <consortium name="The Broad Institute Genome Sequencing Center for Infectious Disease"/>
            <person name="Wu L."/>
            <person name="Ma J."/>
        </authorList>
    </citation>
    <scope>NUCLEOTIDE SEQUENCE [LARGE SCALE GENOMIC DNA]</scope>
    <source>
        <strain evidence="4">NBRC 106348</strain>
    </source>
</reference>
<sequence length="180" mass="19824">MLRMALRDSHLTEGEDVVLELRTHLKALFWPIVLLVVLVAAVAVTAALGAPAIAVEVVAVVAFLLACLVVLPRWTRWLTTRYVVTTKRILVRAGIVTRTGRDIPLYRINDVASEQGILDRVFGCGTLVVSDASEKPGLVLHDVPHVDDVQVRLHELLFAHDDNSDEGEFPPGEPQRRGAR</sequence>
<dbReference type="InterPro" id="IPR005182">
    <property type="entry name" value="YdbS-like_PH"/>
</dbReference>
<dbReference type="PANTHER" id="PTHR37938">
    <property type="entry name" value="BLL0215 PROTEIN"/>
    <property type="match status" value="1"/>
</dbReference>
<keyword evidence="1" id="KW-0472">Membrane</keyword>
<organism evidence="3 4">
    <name type="scientific">Luteimicrobium album</name>
    <dbReference type="NCBI Taxonomy" id="1054550"/>
    <lineage>
        <taxon>Bacteria</taxon>
        <taxon>Bacillati</taxon>
        <taxon>Actinomycetota</taxon>
        <taxon>Actinomycetes</taxon>
        <taxon>Micrococcales</taxon>
        <taxon>Luteimicrobium</taxon>
    </lineage>
</organism>
<accession>A0ABQ6HZ07</accession>
<proteinExistence type="predicted"/>
<name>A0ABQ6HZ07_9MICO</name>
<comment type="caution">
    <text evidence="3">The sequence shown here is derived from an EMBL/GenBank/DDBJ whole genome shotgun (WGS) entry which is preliminary data.</text>
</comment>
<keyword evidence="4" id="KW-1185">Reference proteome</keyword>
<protein>
    <submittedName>
        <fullName evidence="3">Membrane protein</fullName>
    </submittedName>
</protein>
<keyword evidence="1" id="KW-1133">Transmembrane helix</keyword>
<dbReference type="Pfam" id="PF03703">
    <property type="entry name" value="bPH_2"/>
    <property type="match status" value="1"/>
</dbReference>
<evidence type="ECO:0000259" key="2">
    <source>
        <dbReference type="Pfam" id="PF03703"/>
    </source>
</evidence>
<dbReference type="PANTHER" id="PTHR37938:SF1">
    <property type="entry name" value="BLL0215 PROTEIN"/>
    <property type="match status" value="1"/>
</dbReference>
<feature type="transmembrane region" description="Helical" evidence="1">
    <location>
        <begin position="28"/>
        <end position="47"/>
    </location>
</feature>
<dbReference type="EMBL" id="BSUK01000001">
    <property type="protein sequence ID" value="GMA23251.1"/>
    <property type="molecule type" value="Genomic_DNA"/>
</dbReference>
<evidence type="ECO:0000313" key="3">
    <source>
        <dbReference type="EMBL" id="GMA23251.1"/>
    </source>
</evidence>
<evidence type="ECO:0000313" key="4">
    <source>
        <dbReference type="Proteomes" id="UP001157091"/>
    </source>
</evidence>
<feature type="transmembrane region" description="Helical" evidence="1">
    <location>
        <begin position="53"/>
        <end position="71"/>
    </location>
</feature>
<gene>
    <name evidence="3" type="ORF">GCM10025864_10100</name>
</gene>
<feature type="domain" description="YdbS-like PH" evidence="2">
    <location>
        <begin position="77"/>
        <end position="150"/>
    </location>
</feature>
<dbReference type="Proteomes" id="UP001157091">
    <property type="component" value="Unassembled WGS sequence"/>
</dbReference>
<keyword evidence="1" id="KW-0812">Transmembrane</keyword>
<evidence type="ECO:0000256" key="1">
    <source>
        <dbReference type="SAM" id="Phobius"/>
    </source>
</evidence>